<gene>
    <name evidence="1" type="ORF">PEVE_00023682</name>
</gene>
<protein>
    <recommendedName>
        <fullName evidence="3">Immunoglobulin subtype domain-containing protein</fullName>
    </recommendedName>
</protein>
<dbReference type="EMBL" id="CALNXI010003143">
    <property type="protein sequence ID" value="CAH3192318.1"/>
    <property type="molecule type" value="Genomic_DNA"/>
</dbReference>
<evidence type="ECO:0008006" key="3">
    <source>
        <dbReference type="Google" id="ProtNLM"/>
    </source>
</evidence>
<sequence length="146" mass="16678">MMLSVKKKYYWSTCIFEGTYYTGKEKPRIRVPLAELRTVPNHYIWFLLEGTPPINVTLVNTSTSLEGGFIKKGFQINQTGTYRYTLLAENNEGNDSKTVDVTILDCNHWCRSTGLISYGQVTNEHDCSESNITHNWNCIPTTTTKL</sequence>
<reference evidence="1 2" key="1">
    <citation type="submission" date="2022-05" db="EMBL/GenBank/DDBJ databases">
        <authorList>
            <consortium name="Genoscope - CEA"/>
            <person name="William W."/>
        </authorList>
    </citation>
    <scope>NUCLEOTIDE SEQUENCE [LARGE SCALE GENOMIC DNA]</scope>
</reference>
<evidence type="ECO:0000313" key="2">
    <source>
        <dbReference type="Proteomes" id="UP001159427"/>
    </source>
</evidence>
<organism evidence="1 2">
    <name type="scientific">Porites evermanni</name>
    <dbReference type="NCBI Taxonomy" id="104178"/>
    <lineage>
        <taxon>Eukaryota</taxon>
        <taxon>Metazoa</taxon>
        <taxon>Cnidaria</taxon>
        <taxon>Anthozoa</taxon>
        <taxon>Hexacorallia</taxon>
        <taxon>Scleractinia</taxon>
        <taxon>Fungiina</taxon>
        <taxon>Poritidae</taxon>
        <taxon>Porites</taxon>
    </lineage>
</organism>
<dbReference type="Proteomes" id="UP001159427">
    <property type="component" value="Unassembled WGS sequence"/>
</dbReference>
<accession>A0ABN8SL07</accession>
<proteinExistence type="predicted"/>
<evidence type="ECO:0000313" key="1">
    <source>
        <dbReference type="EMBL" id="CAH3192318.1"/>
    </source>
</evidence>
<name>A0ABN8SL07_9CNID</name>
<comment type="caution">
    <text evidence="1">The sequence shown here is derived from an EMBL/GenBank/DDBJ whole genome shotgun (WGS) entry which is preliminary data.</text>
</comment>
<keyword evidence="2" id="KW-1185">Reference proteome</keyword>